<evidence type="ECO:0000313" key="1">
    <source>
        <dbReference type="EMBL" id="KAG6966039.1"/>
    </source>
</evidence>
<name>A0A8J5JAE3_9STRA</name>
<sequence>MFDLYSFLCGKMLAFPDKEMSFVHSYMVIKWNLLCRSSNAFGIRHSHMEWRGDVLQIYFAHMKNDQGGDCPRDPRHIYANPLQPSICPTVALGLYWASTTFGKALLPQGLNPSELGTDSMRKDSATFCSSGSTACQSSTAVHLRAGWSLGGVQNTYSRYEASGDMHVRRSVVGLSTESYNFSTLPPHFSESDEIVQRGVRLMFPGLPQRLEFIAEYCLASLTVHHSYLTRALSLNHPVFLTPLFHDAAMLSSLAERIRSEDGSSDTRICPTGVPPHVFICVR</sequence>
<proteinExistence type="predicted"/>
<dbReference type="EMBL" id="JAENGY010000317">
    <property type="protein sequence ID" value="KAG6966039.1"/>
    <property type="molecule type" value="Genomic_DNA"/>
</dbReference>
<dbReference type="Proteomes" id="UP000709295">
    <property type="component" value="Unassembled WGS sequence"/>
</dbReference>
<reference evidence="1" key="1">
    <citation type="submission" date="2021-01" db="EMBL/GenBank/DDBJ databases">
        <title>Phytophthora aleatoria, a newly-described species from Pinus radiata is distinct from Phytophthora cactorum isolates based on comparative genomics.</title>
        <authorList>
            <person name="Mcdougal R."/>
            <person name="Panda P."/>
            <person name="Williams N."/>
            <person name="Studholme D.J."/>
        </authorList>
    </citation>
    <scope>NUCLEOTIDE SEQUENCE</scope>
    <source>
        <strain evidence="1">NZFS 4037</strain>
    </source>
</reference>
<evidence type="ECO:0000313" key="2">
    <source>
        <dbReference type="Proteomes" id="UP000709295"/>
    </source>
</evidence>
<gene>
    <name evidence="1" type="ORF">JG688_00006963</name>
</gene>
<organism evidence="1 2">
    <name type="scientific">Phytophthora aleatoria</name>
    <dbReference type="NCBI Taxonomy" id="2496075"/>
    <lineage>
        <taxon>Eukaryota</taxon>
        <taxon>Sar</taxon>
        <taxon>Stramenopiles</taxon>
        <taxon>Oomycota</taxon>
        <taxon>Peronosporomycetes</taxon>
        <taxon>Peronosporales</taxon>
        <taxon>Peronosporaceae</taxon>
        <taxon>Phytophthora</taxon>
    </lineage>
</organism>
<comment type="caution">
    <text evidence="1">The sequence shown here is derived from an EMBL/GenBank/DDBJ whole genome shotgun (WGS) entry which is preliminary data.</text>
</comment>
<protein>
    <submittedName>
        <fullName evidence="1">Uncharacterized protein</fullName>
    </submittedName>
</protein>
<accession>A0A8J5JAE3</accession>
<keyword evidence="2" id="KW-1185">Reference proteome</keyword>
<dbReference type="AlphaFoldDB" id="A0A8J5JAE3"/>